<proteinExistence type="predicted"/>
<dbReference type="SUPFAM" id="SSF50156">
    <property type="entry name" value="PDZ domain-like"/>
    <property type="match status" value="1"/>
</dbReference>
<reference evidence="4 5" key="1">
    <citation type="submission" date="2017-06" db="EMBL/GenBank/DDBJ databases">
        <authorList>
            <person name="Kim H.J."/>
            <person name="Triplett B.A."/>
        </authorList>
    </citation>
    <scope>NUCLEOTIDE SEQUENCE [LARGE SCALE GENOMIC DNA]</scope>
    <source>
        <strain evidence="4 5">DSM 45207</strain>
    </source>
</reference>
<sequence>MPRRRLCVVSDSEERHEHTRAAGQQQGQVDETLRDPYGDPYAPAQRRDRRTLSRRGWTLLLSALLAAAFAAVGFTVSVPYVALGPGPLYDTLGEVEGEPVISFHDEDGEDVADELAHDTSGTLSLTTVSVADDVTMFNALVRWASGEYALAPREQYFRPGVPEEEIREENIAQFENSQSAAESAALGLLGYPTDVFVQEVLPDQPADGVLPANAELLSIEGAPVETVQDVHDELEGSRPGQTIDVTFREHDEDGGEVGDEQSVPLELGERDDREQGFMGVTLSERADVDFTVDFTLADVGGPSAGVMFALAIVDRMTEDDLVGDRHVAGSGEINATGDIGPIGGIGFKIEAADDAGVDAFLVPEQNCAEAAAADPENMVLMEVGSLSEAVDALEAHSAGRDVPTCRE</sequence>
<evidence type="ECO:0000259" key="3">
    <source>
        <dbReference type="Pfam" id="PF05362"/>
    </source>
</evidence>
<dbReference type="GO" id="GO:0005524">
    <property type="term" value="F:ATP binding"/>
    <property type="evidence" value="ECO:0007669"/>
    <property type="project" value="InterPro"/>
</dbReference>
<dbReference type="SUPFAM" id="SSF54211">
    <property type="entry name" value="Ribosomal protein S5 domain 2-like"/>
    <property type="match status" value="1"/>
</dbReference>
<dbReference type="Proteomes" id="UP000198348">
    <property type="component" value="Unassembled WGS sequence"/>
</dbReference>
<accession>A0A238ZUA9</accession>
<dbReference type="InterPro" id="IPR008269">
    <property type="entry name" value="Lon_proteolytic"/>
</dbReference>
<evidence type="ECO:0000256" key="2">
    <source>
        <dbReference type="SAM" id="Phobius"/>
    </source>
</evidence>
<dbReference type="AlphaFoldDB" id="A0A238ZUA9"/>
<dbReference type="Pfam" id="PF05362">
    <property type="entry name" value="Lon_C"/>
    <property type="match status" value="1"/>
</dbReference>
<keyword evidence="2" id="KW-0812">Transmembrane</keyword>
<dbReference type="OrthoDB" id="2356897at2"/>
<organism evidence="4 5">
    <name type="scientific">Haloechinothrix alba</name>
    <dbReference type="NCBI Taxonomy" id="664784"/>
    <lineage>
        <taxon>Bacteria</taxon>
        <taxon>Bacillati</taxon>
        <taxon>Actinomycetota</taxon>
        <taxon>Actinomycetes</taxon>
        <taxon>Pseudonocardiales</taxon>
        <taxon>Pseudonocardiaceae</taxon>
        <taxon>Haloechinothrix</taxon>
    </lineage>
</organism>
<dbReference type="GO" id="GO:0004252">
    <property type="term" value="F:serine-type endopeptidase activity"/>
    <property type="evidence" value="ECO:0007669"/>
    <property type="project" value="InterPro"/>
</dbReference>
<dbReference type="GO" id="GO:0006508">
    <property type="term" value="P:proteolysis"/>
    <property type="evidence" value="ECO:0007669"/>
    <property type="project" value="InterPro"/>
</dbReference>
<dbReference type="InterPro" id="IPR020568">
    <property type="entry name" value="Ribosomal_Su5_D2-typ_SF"/>
</dbReference>
<keyword evidence="2" id="KW-1133">Transmembrane helix</keyword>
<feature type="region of interest" description="Disordered" evidence="1">
    <location>
        <begin position="1"/>
        <end position="48"/>
    </location>
</feature>
<dbReference type="Gene3D" id="3.30.230.10">
    <property type="match status" value="1"/>
</dbReference>
<gene>
    <name evidence="4" type="ORF">SAMN06265360_12513</name>
</gene>
<keyword evidence="5" id="KW-1185">Reference proteome</keyword>
<dbReference type="PANTHER" id="PTHR10046">
    <property type="entry name" value="ATP DEPENDENT LON PROTEASE FAMILY MEMBER"/>
    <property type="match status" value="1"/>
</dbReference>
<name>A0A238ZUA9_9PSEU</name>
<dbReference type="InterPro" id="IPR036034">
    <property type="entry name" value="PDZ_sf"/>
</dbReference>
<dbReference type="InterPro" id="IPR027065">
    <property type="entry name" value="Lon_Prtase"/>
</dbReference>
<evidence type="ECO:0000313" key="4">
    <source>
        <dbReference type="EMBL" id="SNR86498.1"/>
    </source>
</evidence>
<feature type="domain" description="Lon proteolytic" evidence="3">
    <location>
        <begin position="300"/>
        <end position="370"/>
    </location>
</feature>
<dbReference type="InterPro" id="IPR014721">
    <property type="entry name" value="Ribsml_uS5_D2-typ_fold_subgr"/>
</dbReference>
<evidence type="ECO:0000256" key="1">
    <source>
        <dbReference type="SAM" id="MobiDB-lite"/>
    </source>
</evidence>
<keyword evidence="2" id="KW-0472">Membrane</keyword>
<dbReference type="GO" id="GO:0004176">
    <property type="term" value="F:ATP-dependent peptidase activity"/>
    <property type="evidence" value="ECO:0007669"/>
    <property type="project" value="InterPro"/>
</dbReference>
<evidence type="ECO:0000313" key="5">
    <source>
        <dbReference type="Proteomes" id="UP000198348"/>
    </source>
</evidence>
<dbReference type="GO" id="GO:0030163">
    <property type="term" value="P:protein catabolic process"/>
    <property type="evidence" value="ECO:0007669"/>
    <property type="project" value="InterPro"/>
</dbReference>
<dbReference type="EMBL" id="FZNW01000025">
    <property type="protein sequence ID" value="SNR86498.1"/>
    <property type="molecule type" value="Genomic_DNA"/>
</dbReference>
<feature type="transmembrane region" description="Helical" evidence="2">
    <location>
        <begin position="56"/>
        <end position="82"/>
    </location>
</feature>
<protein>
    <submittedName>
        <fullName evidence="4">PDZ domain-containing protein</fullName>
    </submittedName>
</protein>
<dbReference type="Gene3D" id="2.30.42.10">
    <property type="match status" value="1"/>
</dbReference>